<dbReference type="Proteomes" id="UP000573603">
    <property type="component" value="Unassembled WGS sequence"/>
</dbReference>
<evidence type="ECO:0000259" key="1">
    <source>
        <dbReference type="Pfam" id="PF06985"/>
    </source>
</evidence>
<sequence length="567" mass="64439">MASLQINPIEPPNTPTYTTYLPPLKYEKLPTPTSIRLLEIDRFPSIKDDLDLFRPITCSLVVKDLNDRPKYDALLYTWGDPLGRESSSSDSTAPVRRATTPFGMACNGQRVKADISEKGSQVQLMGRIYRECVLVHIWLGGYQKDTEDLQYVRQSLEALNWRTHEYAKYKALDMVDPQTWRVLGIRPITRKRARGMIEFFNRAWFKRSWIIQEELLAPLSNALIVLVLIPFQDLIGFMAFLSNTGWFEKLLFQMRHKHPQATDISGFFSNLERVAYSLGIKNYLRMDQSEATDPRDKVYASIGIAKNDATQKAAQIFADYSRSVESVYIDATKLIMAESKRFNLEVFSQKEDELQVSTIMELYGARVDKISLWKGPLLQHHFSASPNLGIKKTCNLIHISTNDVLELMASVPENSAIGPPTSVPSLADEFHERNGSPTVLIPGKVVAAQEQVSRYQSNAEVFWRTMLQDTAENKHPARDGCGKDIFKDMEDVILFEMSDLISDTTLNSMGDKEWKDRTDDIMREFTNLQILKGALPYGIEDTQNPKHFAGARNDILSHKEKGVNGPL</sequence>
<dbReference type="PANTHER" id="PTHR24148:SF73">
    <property type="entry name" value="HET DOMAIN PROTEIN (AFU_ORTHOLOGUE AFUA_8G01020)"/>
    <property type="match status" value="1"/>
</dbReference>
<gene>
    <name evidence="2" type="ORF">FANTH_4965</name>
</gene>
<dbReference type="InterPro" id="IPR010730">
    <property type="entry name" value="HET"/>
</dbReference>
<comment type="caution">
    <text evidence="2">The sequence shown here is derived from an EMBL/GenBank/DDBJ whole genome shotgun (WGS) entry which is preliminary data.</text>
</comment>
<keyword evidence="3" id="KW-1185">Reference proteome</keyword>
<dbReference type="PANTHER" id="PTHR24148">
    <property type="entry name" value="ANKYRIN REPEAT DOMAIN-CONTAINING PROTEIN 39 HOMOLOG-RELATED"/>
    <property type="match status" value="1"/>
</dbReference>
<dbReference type="EMBL" id="JABEVY010000109">
    <property type="protein sequence ID" value="KAF5249657.1"/>
    <property type="molecule type" value="Genomic_DNA"/>
</dbReference>
<proteinExistence type="predicted"/>
<organism evidence="2 3">
    <name type="scientific">Fusarium anthophilum</name>
    <dbReference type="NCBI Taxonomy" id="48485"/>
    <lineage>
        <taxon>Eukaryota</taxon>
        <taxon>Fungi</taxon>
        <taxon>Dikarya</taxon>
        <taxon>Ascomycota</taxon>
        <taxon>Pezizomycotina</taxon>
        <taxon>Sordariomycetes</taxon>
        <taxon>Hypocreomycetidae</taxon>
        <taxon>Hypocreales</taxon>
        <taxon>Nectriaceae</taxon>
        <taxon>Fusarium</taxon>
        <taxon>Fusarium fujikuroi species complex</taxon>
    </lineage>
</organism>
<name>A0A8H4ZMZ5_9HYPO</name>
<accession>A0A8H4ZMZ5</accession>
<dbReference type="InterPro" id="IPR052895">
    <property type="entry name" value="HetReg/Transcr_Mod"/>
</dbReference>
<dbReference type="Pfam" id="PF06985">
    <property type="entry name" value="HET"/>
    <property type="match status" value="1"/>
</dbReference>
<reference evidence="2 3" key="1">
    <citation type="journal article" date="2020" name="BMC Genomics">
        <title>Correction to: Identification and distribution of gene clusters required for synthesis of sphingolipid metabolism inhibitors in diverse species of the filamentous fungus Fusarium.</title>
        <authorList>
            <person name="Kim H.S."/>
            <person name="Lohmar J.M."/>
            <person name="Busman M."/>
            <person name="Brown D.W."/>
            <person name="Naumann T.A."/>
            <person name="Divon H.H."/>
            <person name="Lysoe E."/>
            <person name="Uhlig S."/>
            <person name="Proctor R.H."/>
        </authorList>
    </citation>
    <scope>NUCLEOTIDE SEQUENCE [LARGE SCALE GENOMIC DNA]</scope>
    <source>
        <strain evidence="2 3">NRRL 25214</strain>
    </source>
</reference>
<dbReference type="AlphaFoldDB" id="A0A8H4ZMZ5"/>
<protein>
    <recommendedName>
        <fullName evidence="1">Heterokaryon incompatibility domain-containing protein</fullName>
    </recommendedName>
</protein>
<feature type="domain" description="Heterokaryon incompatibility" evidence="1">
    <location>
        <begin position="113"/>
        <end position="213"/>
    </location>
</feature>
<evidence type="ECO:0000313" key="3">
    <source>
        <dbReference type="Proteomes" id="UP000573603"/>
    </source>
</evidence>
<evidence type="ECO:0000313" key="2">
    <source>
        <dbReference type="EMBL" id="KAF5249657.1"/>
    </source>
</evidence>